<keyword evidence="6" id="KW-1185">Reference proteome</keyword>
<evidence type="ECO:0000256" key="2">
    <source>
        <dbReference type="ARBA" id="ARBA00023326"/>
    </source>
</evidence>
<dbReference type="KEGG" id="sesp:BN6_64370"/>
<feature type="region of interest" description="Disordered" evidence="3">
    <location>
        <begin position="151"/>
        <end position="184"/>
    </location>
</feature>
<organism evidence="5 6">
    <name type="scientific">Saccharothrix espanaensis (strain ATCC 51144 / DSM 44229 / JCM 9112 / NBRC 15066 / NRRL 15764)</name>
    <dbReference type="NCBI Taxonomy" id="1179773"/>
    <lineage>
        <taxon>Bacteria</taxon>
        <taxon>Bacillati</taxon>
        <taxon>Actinomycetota</taxon>
        <taxon>Actinomycetes</taxon>
        <taxon>Pseudonocardiales</taxon>
        <taxon>Pseudonocardiaceae</taxon>
        <taxon>Saccharothrix</taxon>
    </lineage>
</organism>
<dbReference type="STRING" id="1179773.BN6_64370"/>
<dbReference type="EMBL" id="HE804045">
    <property type="protein sequence ID" value="CCH33680.1"/>
    <property type="molecule type" value="Genomic_DNA"/>
</dbReference>
<sequence length="270" mass="29237">MSPRVVASLPDVRLSEIRRPGGWTRRRLVRGLPHERRPKPDHGRAKRNPVLARVLLVPLLLLAACAGPGPGGLTAVLTAPTDVYLTWNPDPGAAGQTVEYADDPDGEYTVLHYAQPGENSYEHPDLVPETRCYYRVRPYFGPASEPVEVALPPGDDVPAEDSHGWAEPRKGRPGGHPVRSPDAAPAGLRAQARHANGILFSWTDRAVGEDGYLLEARPAGAGEYSVVATLDPDVTSFGLVTLPSEKRASYRVRAFHRGPPTTVAYQKTLA</sequence>
<accession>K0K0B6</accession>
<dbReference type="InterPro" id="IPR003961">
    <property type="entry name" value="FN3_dom"/>
</dbReference>
<feature type="compositionally biased region" description="Basic and acidic residues" evidence="3">
    <location>
        <begin position="160"/>
        <end position="170"/>
    </location>
</feature>
<proteinExistence type="predicted"/>
<dbReference type="PATRIC" id="fig|1179773.3.peg.6489"/>
<dbReference type="Gene3D" id="2.60.40.10">
    <property type="entry name" value="Immunoglobulins"/>
    <property type="match status" value="2"/>
</dbReference>
<dbReference type="eggNOG" id="COG4733">
    <property type="taxonomic scope" value="Bacteria"/>
</dbReference>
<dbReference type="CDD" id="cd00063">
    <property type="entry name" value="FN3"/>
    <property type="match status" value="2"/>
</dbReference>
<dbReference type="BioCyc" id="SESP1179773:BN6_RS30995-MONOMER"/>
<name>K0K0B6_SACES</name>
<dbReference type="HOGENOM" id="CLU_089978_0_0_11"/>
<dbReference type="InterPro" id="IPR036116">
    <property type="entry name" value="FN3_sf"/>
</dbReference>
<dbReference type="GO" id="GO:0000272">
    <property type="term" value="P:polysaccharide catabolic process"/>
    <property type="evidence" value="ECO:0007669"/>
    <property type="project" value="UniProtKB-KW"/>
</dbReference>
<dbReference type="InterPro" id="IPR013783">
    <property type="entry name" value="Ig-like_fold"/>
</dbReference>
<dbReference type="AlphaFoldDB" id="K0K0B6"/>
<evidence type="ECO:0000313" key="6">
    <source>
        <dbReference type="Proteomes" id="UP000006281"/>
    </source>
</evidence>
<keyword evidence="1" id="KW-0326">Glycosidase</keyword>
<keyword evidence="2" id="KW-0119">Carbohydrate metabolism</keyword>
<keyword evidence="2" id="KW-0624">Polysaccharide degradation</keyword>
<evidence type="ECO:0000259" key="4">
    <source>
        <dbReference type="PROSITE" id="PS50853"/>
    </source>
</evidence>
<evidence type="ECO:0000313" key="5">
    <source>
        <dbReference type="EMBL" id="CCH33680.1"/>
    </source>
</evidence>
<dbReference type="GO" id="GO:0016798">
    <property type="term" value="F:hydrolase activity, acting on glycosyl bonds"/>
    <property type="evidence" value="ECO:0007669"/>
    <property type="project" value="UniProtKB-KW"/>
</dbReference>
<dbReference type="SUPFAM" id="SSF49265">
    <property type="entry name" value="Fibronectin type III"/>
    <property type="match status" value="2"/>
</dbReference>
<reference evidence="5 6" key="1">
    <citation type="journal article" date="2012" name="BMC Genomics">
        <title>Complete genome sequence of Saccharothrix espanaensis DSM 44229T and comparison to the other completely sequenced Pseudonocardiaceae.</title>
        <authorList>
            <person name="Strobel T."/>
            <person name="Al-Dilaimi A."/>
            <person name="Blom J."/>
            <person name="Gessner A."/>
            <person name="Kalinowski J."/>
            <person name="Luzhetska M."/>
            <person name="Puhler A."/>
            <person name="Szczepanowski R."/>
            <person name="Bechthold A."/>
            <person name="Ruckert C."/>
        </authorList>
    </citation>
    <scope>NUCLEOTIDE SEQUENCE [LARGE SCALE GENOMIC DNA]</scope>
    <source>
        <strain evidence="6">ATCC 51144 / DSM 44229 / JCM 9112 / NBRC 15066 / NRRL 15764</strain>
    </source>
</reference>
<evidence type="ECO:0000256" key="3">
    <source>
        <dbReference type="SAM" id="MobiDB-lite"/>
    </source>
</evidence>
<feature type="domain" description="Fibronectin type-III" evidence="4">
    <location>
        <begin position="69"/>
        <end position="154"/>
    </location>
</feature>
<evidence type="ECO:0000256" key="1">
    <source>
        <dbReference type="ARBA" id="ARBA00023295"/>
    </source>
</evidence>
<keyword evidence="1" id="KW-0378">Hydrolase</keyword>
<dbReference type="PROSITE" id="PS50853">
    <property type="entry name" value="FN3"/>
    <property type="match status" value="2"/>
</dbReference>
<dbReference type="Proteomes" id="UP000006281">
    <property type="component" value="Chromosome"/>
</dbReference>
<feature type="domain" description="Fibronectin type-III" evidence="4">
    <location>
        <begin position="184"/>
        <end position="270"/>
    </location>
</feature>
<protein>
    <recommendedName>
        <fullName evidence="4">Fibronectin type-III domain-containing protein</fullName>
    </recommendedName>
</protein>
<gene>
    <name evidence="5" type="ordered locus">BN6_64370</name>
</gene>